<feature type="compositionally biased region" description="Acidic residues" evidence="1">
    <location>
        <begin position="773"/>
        <end position="786"/>
    </location>
</feature>
<dbReference type="EMBL" id="JACVVK020000719">
    <property type="protein sequence ID" value="KAK7452271.1"/>
    <property type="molecule type" value="Genomic_DNA"/>
</dbReference>
<reference evidence="2 3" key="1">
    <citation type="journal article" date="2023" name="Sci. Data">
        <title>Genome assembly of the Korean intertidal mud-creeper Batillaria attramentaria.</title>
        <authorList>
            <person name="Patra A.K."/>
            <person name="Ho P.T."/>
            <person name="Jun S."/>
            <person name="Lee S.J."/>
            <person name="Kim Y."/>
            <person name="Won Y.J."/>
        </authorList>
    </citation>
    <scope>NUCLEOTIDE SEQUENCE [LARGE SCALE GENOMIC DNA]</scope>
    <source>
        <strain evidence="2">Wonlab-2016</strain>
    </source>
</reference>
<proteinExistence type="predicted"/>
<gene>
    <name evidence="2" type="ORF">BaRGS_00039752</name>
</gene>
<dbReference type="Gene3D" id="1.10.443.10">
    <property type="entry name" value="Intergrase catalytic core"/>
    <property type="match status" value="1"/>
</dbReference>
<feature type="compositionally biased region" description="Basic and acidic residues" evidence="1">
    <location>
        <begin position="810"/>
        <end position="827"/>
    </location>
</feature>
<feature type="region of interest" description="Disordered" evidence="1">
    <location>
        <begin position="152"/>
        <end position="188"/>
    </location>
</feature>
<feature type="region of interest" description="Disordered" evidence="1">
    <location>
        <begin position="37"/>
        <end position="104"/>
    </location>
</feature>
<feature type="region of interest" description="Disordered" evidence="1">
    <location>
        <begin position="773"/>
        <end position="827"/>
    </location>
</feature>
<dbReference type="InterPro" id="IPR013762">
    <property type="entry name" value="Integrase-like_cat_sf"/>
</dbReference>
<evidence type="ECO:0000313" key="3">
    <source>
        <dbReference type="Proteomes" id="UP001519460"/>
    </source>
</evidence>
<feature type="compositionally biased region" description="Low complexity" evidence="1">
    <location>
        <begin position="72"/>
        <end position="81"/>
    </location>
</feature>
<comment type="caution">
    <text evidence="2">The sequence shown here is derived from an EMBL/GenBank/DDBJ whole genome shotgun (WGS) entry which is preliminary data.</text>
</comment>
<dbReference type="Proteomes" id="UP001519460">
    <property type="component" value="Unassembled WGS sequence"/>
</dbReference>
<organism evidence="2 3">
    <name type="scientific">Batillaria attramentaria</name>
    <dbReference type="NCBI Taxonomy" id="370345"/>
    <lineage>
        <taxon>Eukaryota</taxon>
        <taxon>Metazoa</taxon>
        <taxon>Spiralia</taxon>
        <taxon>Lophotrochozoa</taxon>
        <taxon>Mollusca</taxon>
        <taxon>Gastropoda</taxon>
        <taxon>Caenogastropoda</taxon>
        <taxon>Sorbeoconcha</taxon>
        <taxon>Cerithioidea</taxon>
        <taxon>Batillariidae</taxon>
        <taxon>Batillaria</taxon>
    </lineage>
</organism>
<dbReference type="PANTHER" id="PTHR33480:SF5">
    <property type="entry name" value="SI:DKEY-51D8.9"/>
    <property type="match status" value="1"/>
</dbReference>
<sequence>MLVLVIVRTNTGPQEEGLVRYTKQLFPRTAMENLHLENENEMDSSNSKAGSLFMDSEEESDAHSSGKEYVPDTSESDSGSDNSEEERVYPALKHTISTRPELDRSSLTTLTPMVNVSPESLHAAGLFTSTPVSRPAAATGTRLKKTAYNSQLPVPSTSTATSTCTVSASPSSPNAPHPSFAEPGPQTSGTCILPAMSTKITVHVAVKKNGKRVYNKLQKCKFCEKLSTNLTKHLCSKHQREPEVCNILSKPKQSKERKLMLERIRNIGNFQHNCAVLKANEGILIPWRSPSEEVHPHDYIPCEFCLGFFLKKELWRHEENCKFRSTAKKGRKVISRSEGLLPSSTKCSRGLEENVLQRMASDGITLVAKTDSLITQFGEKLYQKHGHLPHRQAYIKQKLRELARLLVAIRDGDSGVTELKDVIHPSKFSPVVSAVKKLCEYEPLTNSYRNPSLALKLGHDLKKCAGILRSQALMAGDCILQKEAADFRDLCESDWQDNISSCALSTLETKKYNKPHVLPLTEDMKKVTEYIADQRVAALLELKTAPSGSSWHALAKIALANIILFNRRRSGEASRMLVSDYQSAKGNREAPEDDILSALSPLEKQLVNNFTRVEVRGKRGRRVPVLLTDTMCEEVEQLLALRDQVGVNPANQYLFARPFFVSIDHIEGHRCLREAVQHSGAKNPQDITSTKLRQHLATVTQLLNLNDHELEQVCGFLGHNISVHREYYRLPQDTYQLAKVSRLLLAAERGKISRFQGKSLDEIHMDEALEFSDSEVEGNECEDEEQHEPIDSVTASATESPAPGRAVHGAHRESAANKKPQRTRDYLSSDQIKAVRKHFARHIEHSLVPKKAECLKILEKESLLHGKSWTKIKCSVRNEIEKRKRAVRKLQRR</sequence>
<dbReference type="PANTHER" id="PTHR33480">
    <property type="entry name" value="SET DOMAIN-CONTAINING PROTEIN-RELATED"/>
    <property type="match status" value="1"/>
</dbReference>
<dbReference type="AlphaFoldDB" id="A0ABD0J239"/>
<keyword evidence="3" id="KW-1185">Reference proteome</keyword>
<feature type="compositionally biased region" description="Low complexity" evidence="1">
    <location>
        <begin position="153"/>
        <end position="181"/>
    </location>
</feature>
<evidence type="ECO:0000256" key="1">
    <source>
        <dbReference type="SAM" id="MobiDB-lite"/>
    </source>
</evidence>
<protein>
    <submittedName>
        <fullName evidence="2">Uncharacterized protein</fullName>
    </submittedName>
</protein>
<evidence type="ECO:0000313" key="2">
    <source>
        <dbReference type="EMBL" id="KAK7452271.1"/>
    </source>
</evidence>
<accession>A0ABD0J239</accession>
<feature type="compositionally biased region" description="Basic and acidic residues" evidence="1">
    <location>
        <begin position="61"/>
        <end position="70"/>
    </location>
</feature>
<name>A0ABD0J239_9CAEN</name>